<comment type="caution">
    <text evidence="1">The sequence shown here is derived from an EMBL/GenBank/DDBJ whole genome shotgun (WGS) entry which is preliminary data.</text>
</comment>
<gene>
    <name evidence="1" type="ORF">KI387_039429</name>
</gene>
<proteinExistence type="predicted"/>
<reference evidence="1 2" key="1">
    <citation type="journal article" date="2021" name="Nat. Plants">
        <title>The Taxus genome provides insights into paclitaxel biosynthesis.</title>
        <authorList>
            <person name="Xiong X."/>
            <person name="Gou J."/>
            <person name="Liao Q."/>
            <person name="Li Y."/>
            <person name="Zhou Q."/>
            <person name="Bi G."/>
            <person name="Li C."/>
            <person name="Du R."/>
            <person name="Wang X."/>
            <person name="Sun T."/>
            <person name="Guo L."/>
            <person name="Liang H."/>
            <person name="Lu P."/>
            <person name="Wu Y."/>
            <person name="Zhang Z."/>
            <person name="Ro D.K."/>
            <person name="Shang Y."/>
            <person name="Huang S."/>
            <person name="Yan J."/>
        </authorList>
    </citation>
    <scope>NUCLEOTIDE SEQUENCE [LARGE SCALE GENOMIC DNA]</scope>
    <source>
        <strain evidence="1">Ta-2019</strain>
    </source>
</reference>
<sequence>MKRGERTKDSSGEKIALLTLEARDPNFDSPKLNGNLEVVLDVEDKKNVEWSM</sequence>
<dbReference type="AlphaFoldDB" id="A0AA38FC14"/>
<protein>
    <submittedName>
        <fullName evidence="1">Uncharacterized protein</fullName>
    </submittedName>
</protein>
<evidence type="ECO:0000313" key="1">
    <source>
        <dbReference type="EMBL" id="KAH9295841.1"/>
    </source>
</evidence>
<feature type="non-terminal residue" evidence="1">
    <location>
        <position position="52"/>
    </location>
</feature>
<organism evidence="1 2">
    <name type="scientific">Taxus chinensis</name>
    <name type="common">Chinese yew</name>
    <name type="synonym">Taxus wallichiana var. chinensis</name>
    <dbReference type="NCBI Taxonomy" id="29808"/>
    <lineage>
        <taxon>Eukaryota</taxon>
        <taxon>Viridiplantae</taxon>
        <taxon>Streptophyta</taxon>
        <taxon>Embryophyta</taxon>
        <taxon>Tracheophyta</taxon>
        <taxon>Spermatophyta</taxon>
        <taxon>Pinopsida</taxon>
        <taxon>Pinidae</taxon>
        <taxon>Conifers II</taxon>
        <taxon>Cupressales</taxon>
        <taxon>Taxaceae</taxon>
        <taxon>Taxus</taxon>
    </lineage>
</organism>
<name>A0AA38FC14_TAXCH</name>
<accession>A0AA38FC14</accession>
<dbReference type="EMBL" id="JAHRHJ020000011">
    <property type="protein sequence ID" value="KAH9295841.1"/>
    <property type="molecule type" value="Genomic_DNA"/>
</dbReference>
<evidence type="ECO:0000313" key="2">
    <source>
        <dbReference type="Proteomes" id="UP000824469"/>
    </source>
</evidence>
<dbReference type="Proteomes" id="UP000824469">
    <property type="component" value="Unassembled WGS sequence"/>
</dbReference>
<keyword evidence="2" id="KW-1185">Reference proteome</keyword>